<accession>A0A2M4CCC6</accession>
<sequence length="76" mass="8489">MLLLLLPFLLSQFVSVIVIHLSRAGPARYLTIIFHSVNLVLSNKSFLGTTLLHSPAARQLRFLRRIYTAFTSSSCG</sequence>
<evidence type="ECO:0000313" key="2">
    <source>
        <dbReference type="EMBL" id="MBW62993.1"/>
    </source>
</evidence>
<feature type="signal peptide" evidence="1">
    <location>
        <begin position="1"/>
        <end position="24"/>
    </location>
</feature>
<organism evidence="2">
    <name type="scientific">Anopheles marajoara</name>
    <dbReference type="NCBI Taxonomy" id="58244"/>
    <lineage>
        <taxon>Eukaryota</taxon>
        <taxon>Metazoa</taxon>
        <taxon>Ecdysozoa</taxon>
        <taxon>Arthropoda</taxon>
        <taxon>Hexapoda</taxon>
        <taxon>Insecta</taxon>
        <taxon>Pterygota</taxon>
        <taxon>Neoptera</taxon>
        <taxon>Endopterygota</taxon>
        <taxon>Diptera</taxon>
        <taxon>Nematocera</taxon>
        <taxon>Culicoidea</taxon>
        <taxon>Culicidae</taxon>
        <taxon>Anophelinae</taxon>
        <taxon>Anopheles</taxon>
    </lineage>
</organism>
<dbReference type="AlphaFoldDB" id="A0A2M4CCC6"/>
<name>A0A2M4CCC6_9DIPT</name>
<reference evidence="2" key="1">
    <citation type="submission" date="2018-01" db="EMBL/GenBank/DDBJ databases">
        <title>An insight into the sialome of Amazonian anophelines.</title>
        <authorList>
            <person name="Ribeiro J.M."/>
            <person name="Scarpassa V."/>
            <person name="Calvo E."/>
        </authorList>
    </citation>
    <scope>NUCLEOTIDE SEQUENCE</scope>
    <source>
        <tissue evidence="2">Salivary glands</tissue>
    </source>
</reference>
<dbReference type="EMBL" id="GGFJ01013852">
    <property type="protein sequence ID" value="MBW62993.1"/>
    <property type="molecule type" value="Transcribed_RNA"/>
</dbReference>
<feature type="chain" id="PRO_5014656414" evidence="1">
    <location>
        <begin position="25"/>
        <end position="76"/>
    </location>
</feature>
<protein>
    <submittedName>
        <fullName evidence="2">Putative secreted protein</fullName>
    </submittedName>
</protein>
<keyword evidence="1" id="KW-0732">Signal</keyword>
<evidence type="ECO:0000256" key="1">
    <source>
        <dbReference type="SAM" id="SignalP"/>
    </source>
</evidence>
<proteinExistence type="predicted"/>